<dbReference type="InterPro" id="IPR019554">
    <property type="entry name" value="Soluble_ligand-bd"/>
</dbReference>
<keyword evidence="11" id="KW-0472">Membrane</keyword>
<name>B7KBI5_GLOC7</name>
<dbReference type="GO" id="GO:0015159">
    <property type="term" value="F:polysaccharide transmembrane transporter activity"/>
    <property type="evidence" value="ECO:0007669"/>
    <property type="project" value="InterPro"/>
</dbReference>
<keyword evidence="7" id="KW-0732">Signal</keyword>
<keyword evidence="12" id="KW-0564">Palmitate</keyword>
<dbReference type="InterPro" id="IPR049712">
    <property type="entry name" value="Poly_export"/>
</dbReference>
<dbReference type="AlphaFoldDB" id="B7KBI5"/>
<dbReference type="Pfam" id="PF02563">
    <property type="entry name" value="Poly_export"/>
    <property type="match status" value="1"/>
</dbReference>
<organism evidence="18 19">
    <name type="scientific">Gloeothece citriformis (strain PCC 7424)</name>
    <name type="common">Cyanothece sp. (strain PCC 7424)</name>
    <dbReference type="NCBI Taxonomy" id="65393"/>
    <lineage>
        <taxon>Bacteria</taxon>
        <taxon>Bacillati</taxon>
        <taxon>Cyanobacteriota</taxon>
        <taxon>Cyanophyceae</taxon>
        <taxon>Oscillatoriophycideae</taxon>
        <taxon>Chroococcales</taxon>
        <taxon>Aphanothecaceae</taxon>
        <taxon>Gloeothece</taxon>
        <taxon>Gloeothece citriformis</taxon>
    </lineage>
</organism>
<protein>
    <submittedName>
        <fullName evidence="18">Polysaccharide export protein</fullName>
    </submittedName>
</protein>
<dbReference type="HOGENOM" id="CLU_022181_1_0_3"/>
<feature type="domain" description="SLBB" evidence="17">
    <location>
        <begin position="135"/>
        <end position="220"/>
    </location>
</feature>
<evidence type="ECO:0000256" key="13">
    <source>
        <dbReference type="ARBA" id="ARBA00023237"/>
    </source>
</evidence>
<keyword evidence="13" id="KW-0998">Cell outer membrane</keyword>
<evidence type="ECO:0000256" key="9">
    <source>
        <dbReference type="ARBA" id="ARBA00023065"/>
    </source>
</evidence>
<evidence type="ECO:0000259" key="16">
    <source>
        <dbReference type="Pfam" id="PF10531"/>
    </source>
</evidence>
<keyword evidence="4" id="KW-1134">Transmembrane beta strand</keyword>
<keyword evidence="5" id="KW-0762">Sugar transport</keyword>
<keyword evidence="10" id="KW-0626">Porin</keyword>
<dbReference type="Gene3D" id="3.30.1950.10">
    <property type="entry name" value="wza like domain"/>
    <property type="match status" value="1"/>
</dbReference>
<evidence type="ECO:0000313" key="18">
    <source>
        <dbReference type="EMBL" id="ACK72963.1"/>
    </source>
</evidence>
<evidence type="ECO:0000256" key="5">
    <source>
        <dbReference type="ARBA" id="ARBA00022597"/>
    </source>
</evidence>
<keyword evidence="6" id="KW-0812">Transmembrane</keyword>
<feature type="domain" description="Soluble ligand binding" evidence="16">
    <location>
        <begin position="361"/>
        <end position="412"/>
    </location>
</feature>
<accession>B7KBI5</accession>
<evidence type="ECO:0000256" key="2">
    <source>
        <dbReference type="ARBA" id="ARBA00009450"/>
    </source>
</evidence>
<dbReference type="STRING" id="65393.PCC7424_4601"/>
<dbReference type="InterPro" id="IPR003715">
    <property type="entry name" value="Poly_export_N"/>
</dbReference>
<gene>
    <name evidence="18" type="ordered locus">PCC7424_4601</name>
</gene>
<dbReference type="EMBL" id="CP001291">
    <property type="protein sequence ID" value="ACK72963.1"/>
    <property type="molecule type" value="Genomic_DNA"/>
</dbReference>
<proteinExistence type="inferred from homology"/>
<dbReference type="Pfam" id="PF22461">
    <property type="entry name" value="SLBB_2"/>
    <property type="match status" value="2"/>
</dbReference>
<evidence type="ECO:0000256" key="12">
    <source>
        <dbReference type="ARBA" id="ARBA00023139"/>
    </source>
</evidence>
<evidence type="ECO:0000256" key="7">
    <source>
        <dbReference type="ARBA" id="ARBA00022729"/>
    </source>
</evidence>
<evidence type="ECO:0000256" key="4">
    <source>
        <dbReference type="ARBA" id="ARBA00022452"/>
    </source>
</evidence>
<keyword evidence="19" id="KW-1185">Reference proteome</keyword>
<evidence type="ECO:0000256" key="14">
    <source>
        <dbReference type="ARBA" id="ARBA00023288"/>
    </source>
</evidence>
<evidence type="ECO:0000256" key="8">
    <source>
        <dbReference type="ARBA" id="ARBA00023047"/>
    </source>
</evidence>
<evidence type="ECO:0000256" key="10">
    <source>
        <dbReference type="ARBA" id="ARBA00023114"/>
    </source>
</evidence>
<feature type="domain" description="Polysaccharide export protein N-terminal" evidence="15">
    <location>
        <begin position="56"/>
        <end position="127"/>
    </location>
</feature>
<evidence type="ECO:0000259" key="15">
    <source>
        <dbReference type="Pfam" id="PF02563"/>
    </source>
</evidence>
<evidence type="ECO:0000256" key="11">
    <source>
        <dbReference type="ARBA" id="ARBA00023136"/>
    </source>
</evidence>
<evidence type="ECO:0000313" key="19">
    <source>
        <dbReference type="Proteomes" id="UP000002384"/>
    </source>
</evidence>
<dbReference type="KEGG" id="cyc:PCC7424_4601"/>
<sequence>MRIPIIVRSLVQSRRYKNFCVSSGILLTLYSSFVPVVAQETIAPLPPLESGSVLTDANYTVGPGDRILISLFQEENYTGEHIIAVDGTVSLPLVGNLKVSGLSLAKITELVTQKYAQYLKRPVVTLKLIAARPLKISVIGEVQKPGSYEITFQENQQFPTVTRLLELSGGITISADIRQIQIQRNIDGKKEVLIADLWNYLQQGDESQNIILRDGDIIFVPTANQIDMAQANYLDDVTFGIQAPEAINVAVIGEVYRPGTYTIESEQTTPKSATITEAIQLAGGIKPLADIRQIEVRRQTRNGSQQTFKVDLWELLKTGDTNKDIILQKGDTVVIPTANQLTAAESSTLATASFAPTTIRVNVVGEVNNPGLIEVAPNTPLNQAILAAGGFNAERSKKNSVELIRLNPDGTVSKKDVSIDLASGINETNNPILRNDDVIIVKRSNQASVSDGLGMLLTPLQFIFPFLRFLDNN</sequence>
<dbReference type="PANTHER" id="PTHR33619:SF3">
    <property type="entry name" value="POLYSACCHARIDE EXPORT PROTEIN GFCE-RELATED"/>
    <property type="match status" value="1"/>
</dbReference>
<evidence type="ECO:0000256" key="6">
    <source>
        <dbReference type="ARBA" id="ARBA00022692"/>
    </source>
</evidence>
<keyword evidence="14" id="KW-0449">Lipoprotein</keyword>
<dbReference type="PANTHER" id="PTHR33619">
    <property type="entry name" value="POLYSACCHARIDE EXPORT PROTEIN GFCE-RELATED"/>
    <property type="match status" value="1"/>
</dbReference>
<dbReference type="GO" id="GO:0015288">
    <property type="term" value="F:porin activity"/>
    <property type="evidence" value="ECO:0007669"/>
    <property type="project" value="UniProtKB-KW"/>
</dbReference>
<dbReference type="Gene3D" id="3.10.560.10">
    <property type="entry name" value="Outer membrane lipoprotein wza domain like"/>
    <property type="match status" value="3"/>
</dbReference>
<dbReference type="Pfam" id="PF10531">
    <property type="entry name" value="SLBB"/>
    <property type="match status" value="1"/>
</dbReference>
<keyword evidence="8" id="KW-0625">Polysaccharide transport</keyword>
<dbReference type="RefSeq" id="WP_015956546.1">
    <property type="nucleotide sequence ID" value="NC_011729.1"/>
</dbReference>
<evidence type="ECO:0000256" key="3">
    <source>
        <dbReference type="ARBA" id="ARBA00022448"/>
    </source>
</evidence>
<evidence type="ECO:0000256" key="1">
    <source>
        <dbReference type="ARBA" id="ARBA00004571"/>
    </source>
</evidence>
<dbReference type="GO" id="GO:0046930">
    <property type="term" value="C:pore complex"/>
    <property type="evidence" value="ECO:0007669"/>
    <property type="project" value="UniProtKB-KW"/>
</dbReference>
<dbReference type="InterPro" id="IPR054765">
    <property type="entry name" value="SLBB_dom"/>
</dbReference>
<dbReference type="GO" id="GO:0009279">
    <property type="term" value="C:cell outer membrane"/>
    <property type="evidence" value="ECO:0007669"/>
    <property type="project" value="UniProtKB-SubCell"/>
</dbReference>
<dbReference type="Proteomes" id="UP000002384">
    <property type="component" value="Chromosome"/>
</dbReference>
<comment type="similarity">
    <text evidence="2">Belongs to the BexD/CtrA/VexA family.</text>
</comment>
<keyword evidence="3" id="KW-0813">Transport</keyword>
<reference evidence="19" key="1">
    <citation type="journal article" date="2011" name="MBio">
        <title>Novel metabolic attributes of the genus Cyanothece, comprising a group of unicellular nitrogen-fixing Cyanobacteria.</title>
        <authorList>
            <person name="Bandyopadhyay A."/>
            <person name="Elvitigala T."/>
            <person name="Welsh E."/>
            <person name="Stockel J."/>
            <person name="Liberton M."/>
            <person name="Min H."/>
            <person name="Sherman L.A."/>
            <person name="Pakrasi H.B."/>
        </authorList>
    </citation>
    <scope>NUCLEOTIDE SEQUENCE [LARGE SCALE GENOMIC DNA]</scope>
    <source>
        <strain evidence="19">PCC 7424</strain>
    </source>
</reference>
<feature type="domain" description="SLBB" evidence="17">
    <location>
        <begin position="249"/>
        <end position="335"/>
    </location>
</feature>
<dbReference type="eggNOG" id="COG1596">
    <property type="taxonomic scope" value="Bacteria"/>
</dbReference>
<dbReference type="GO" id="GO:0006811">
    <property type="term" value="P:monoatomic ion transport"/>
    <property type="evidence" value="ECO:0007669"/>
    <property type="project" value="UniProtKB-KW"/>
</dbReference>
<evidence type="ECO:0000259" key="17">
    <source>
        <dbReference type="Pfam" id="PF22461"/>
    </source>
</evidence>
<keyword evidence="9" id="KW-0406">Ion transport</keyword>
<dbReference type="OrthoDB" id="9793939at2"/>
<comment type="subcellular location">
    <subcellularLocation>
        <location evidence="1">Cell outer membrane</location>
        <topology evidence="1">Multi-pass membrane protein</topology>
    </subcellularLocation>
</comment>